<sequence length="258" mass="28152">MELKNPDLPPLVVELASWPLITNSISFTGSPSLTMYVSLVLKDETRRSHIASRSWSSICEKKGTCNIKPYKIPLLKLEIRHQASKDAKLDHQQALSFPKGVKADGFWSPGRYTGGGQIDGEIGLQVPLGNLPRVHDQLSPPEHAGARRHVRGINDATPEGDEDAEVGVHDHAAGAHLGEEEVEGVDEEGAEAGDEEDVVPSVDEIAARVEHLPPPRLVVVVQEEVGLGEVEELGGDGRRRDVEVSRHLPWRKKSVVKP</sequence>
<gene>
    <name evidence="2" type="ORF">RJ639_023262</name>
</gene>
<protein>
    <submittedName>
        <fullName evidence="2">Uncharacterized protein</fullName>
    </submittedName>
</protein>
<proteinExistence type="predicted"/>
<accession>A0AA88V227</accession>
<organism evidence="2 3">
    <name type="scientific">Escallonia herrerae</name>
    <dbReference type="NCBI Taxonomy" id="1293975"/>
    <lineage>
        <taxon>Eukaryota</taxon>
        <taxon>Viridiplantae</taxon>
        <taxon>Streptophyta</taxon>
        <taxon>Embryophyta</taxon>
        <taxon>Tracheophyta</taxon>
        <taxon>Spermatophyta</taxon>
        <taxon>Magnoliopsida</taxon>
        <taxon>eudicotyledons</taxon>
        <taxon>Gunneridae</taxon>
        <taxon>Pentapetalae</taxon>
        <taxon>asterids</taxon>
        <taxon>campanulids</taxon>
        <taxon>Escalloniales</taxon>
        <taxon>Escalloniaceae</taxon>
        <taxon>Escallonia</taxon>
    </lineage>
</organism>
<keyword evidence="3" id="KW-1185">Reference proteome</keyword>
<evidence type="ECO:0000313" key="3">
    <source>
        <dbReference type="Proteomes" id="UP001188597"/>
    </source>
</evidence>
<feature type="compositionally biased region" description="Acidic residues" evidence="1">
    <location>
        <begin position="180"/>
        <end position="197"/>
    </location>
</feature>
<evidence type="ECO:0000256" key="1">
    <source>
        <dbReference type="SAM" id="MobiDB-lite"/>
    </source>
</evidence>
<name>A0AA88V227_9ASTE</name>
<comment type="caution">
    <text evidence="2">The sequence shown here is derived from an EMBL/GenBank/DDBJ whole genome shotgun (WGS) entry which is preliminary data.</text>
</comment>
<dbReference type="EMBL" id="JAVXUP010003215">
    <property type="protein sequence ID" value="KAK2999628.1"/>
    <property type="molecule type" value="Genomic_DNA"/>
</dbReference>
<dbReference type="Proteomes" id="UP001188597">
    <property type="component" value="Unassembled WGS sequence"/>
</dbReference>
<dbReference type="AlphaFoldDB" id="A0AA88V227"/>
<evidence type="ECO:0000313" key="2">
    <source>
        <dbReference type="EMBL" id="KAK2999628.1"/>
    </source>
</evidence>
<feature type="region of interest" description="Disordered" evidence="1">
    <location>
        <begin position="174"/>
        <end position="197"/>
    </location>
</feature>
<reference evidence="2" key="1">
    <citation type="submission" date="2022-12" db="EMBL/GenBank/DDBJ databases">
        <title>Draft genome assemblies for two species of Escallonia (Escalloniales).</title>
        <authorList>
            <person name="Chanderbali A."/>
            <person name="Dervinis C."/>
            <person name="Anghel I."/>
            <person name="Soltis D."/>
            <person name="Soltis P."/>
            <person name="Zapata F."/>
        </authorList>
    </citation>
    <scope>NUCLEOTIDE SEQUENCE</scope>
    <source>
        <strain evidence="2">UCBG64.0493</strain>
        <tissue evidence="2">Leaf</tissue>
    </source>
</reference>